<dbReference type="UniPathway" id="UPA00034">
    <property type="reaction ID" value="UER00015"/>
</dbReference>
<dbReference type="Proteomes" id="UP000239720">
    <property type="component" value="Unassembled WGS sequence"/>
</dbReference>
<dbReference type="UniPathway" id="UPA00051">
    <property type="reaction ID" value="UER00462"/>
</dbReference>
<evidence type="ECO:0000256" key="7">
    <source>
        <dbReference type="ARBA" id="ARBA00022741"/>
    </source>
</evidence>
<dbReference type="InterPro" id="IPR018042">
    <property type="entry name" value="Aspartate_kinase_CS"/>
</dbReference>
<dbReference type="FunFam" id="3.40.1160.10:FF:000027">
    <property type="entry name" value="Aspartokinase"/>
    <property type="match status" value="1"/>
</dbReference>
<feature type="domain" description="ACT" evidence="16">
    <location>
        <begin position="389"/>
        <end position="449"/>
    </location>
</feature>
<dbReference type="Pfam" id="PF22468">
    <property type="entry name" value="ACT_9"/>
    <property type="match status" value="1"/>
</dbReference>
<dbReference type="SUPFAM" id="SSF55021">
    <property type="entry name" value="ACT-like"/>
    <property type="match status" value="2"/>
</dbReference>
<dbReference type="GO" id="GO:0005524">
    <property type="term" value="F:ATP binding"/>
    <property type="evidence" value="ECO:0007669"/>
    <property type="project" value="UniProtKB-KW"/>
</dbReference>
<dbReference type="GO" id="GO:0019877">
    <property type="term" value="P:diaminopimelate biosynthetic process"/>
    <property type="evidence" value="ECO:0007669"/>
    <property type="project" value="UniProtKB-KW"/>
</dbReference>
<dbReference type="GO" id="GO:0005829">
    <property type="term" value="C:cytosol"/>
    <property type="evidence" value="ECO:0007669"/>
    <property type="project" value="TreeGrafter"/>
</dbReference>
<evidence type="ECO:0000256" key="9">
    <source>
        <dbReference type="ARBA" id="ARBA00022840"/>
    </source>
</evidence>
<dbReference type="Gene3D" id="1.20.120.1320">
    <property type="entry name" value="Aspartokinase, catalytic domain"/>
    <property type="match status" value="1"/>
</dbReference>
<evidence type="ECO:0000256" key="5">
    <source>
        <dbReference type="ARBA" id="ARBA00010122"/>
    </source>
</evidence>
<dbReference type="KEGG" id="hsc:HVS_12390"/>
<feature type="binding site" evidence="13">
    <location>
        <begin position="5"/>
        <end position="8"/>
    </location>
    <ligand>
        <name>ATP</name>
        <dbReference type="ChEBI" id="CHEBI:30616"/>
    </ligand>
</feature>
<evidence type="ECO:0000313" key="20">
    <source>
        <dbReference type="Proteomes" id="UP000239720"/>
    </source>
</evidence>
<dbReference type="InterPro" id="IPR045865">
    <property type="entry name" value="ACT-like_dom_sf"/>
</dbReference>
<dbReference type="CDD" id="cd04911">
    <property type="entry name" value="ACT_AKiii-YclM-BS_1"/>
    <property type="match status" value="1"/>
</dbReference>
<dbReference type="GO" id="GO:0009088">
    <property type="term" value="P:threonine biosynthetic process"/>
    <property type="evidence" value="ECO:0007669"/>
    <property type="project" value="UniProtKB-UniPathway"/>
</dbReference>
<dbReference type="NCBIfam" id="NF006540">
    <property type="entry name" value="PRK09034.1"/>
    <property type="match status" value="1"/>
</dbReference>
<keyword evidence="9 13" id="KW-0067">ATP-binding</keyword>
<dbReference type="EMBL" id="NEMB01000003">
    <property type="protein sequence ID" value="PQQ66430.1"/>
    <property type="molecule type" value="Genomic_DNA"/>
</dbReference>
<dbReference type="Gene3D" id="3.40.1160.10">
    <property type="entry name" value="Acetylglutamate kinase-like"/>
    <property type="match status" value="1"/>
</dbReference>
<dbReference type="EC" id="2.7.2.4" evidence="14"/>
<comment type="catalytic activity">
    <reaction evidence="12 14">
        <text>L-aspartate + ATP = 4-phospho-L-aspartate + ADP</text>
        <dbReference type="Rhea" id="RHEA:23776"/>
        <dbReference type="ChEBI" id="CHEBI:29991"/>
        <dbReference type="ChEBI" id="CHEBI:30616"/>
        <dbReference type="ChEBI" id="CHEBI:57535"/>
        <dbReference type="ChEBI" id="CHEBI:456216"/>
        <dbReference type="EC" id="2.7.2.4"/>
    </reaction>
</comment>
<dbReference type="InterPro" id="IPR005260">
    <property type="entry name" value="Asp_kin_monofn"/>
</dbReference>
<evidence type="ECO:0000256" key="10">
    <source>
        <dbReference type="ARBA" id="ARBA00022915"/>
    </source>
</evidence>
<feature type="binding site" evidence="13">
    <location>
        <begin position="219"/>
        <end position="220"/>
    </location>
    <ligand>
        <name>ATP</name>
        <dbReference type="ChEBI" id="CHEBI:30616"/>
    </ligand>
</feature>
<gene>
    <name evidence="17" type="primary">yclM</name>
    <name evidence="18" type="ORF">B9R14_06465</name>
    <name evidence="17" type="ORF">HVS_12390</name>
</gene>
<evidence type="ECO:0000256" key="8">
    <source>
        <dbReference type="ARBA" id="ARBA00022777"/>
    </source>
</evidence>
<keyword evidence="15" id="KW-0028">Amino-acid biosynthesis</keyword>
<dbReference type="EMBL" id="CP025197">
    <property type="protein sequence ID" value="AUG58351.1"/>
    <property type="molecule type" value="Genomic_DNA"/>
</dbReference>
<dbReference type="GO" id="GO:0009089">
    <property type="term" value="P:lysine biosynthetic process via diaminopimelate"/>
    <property type="evidence" value="ECO:0007669"/>
    <property type="project" value="UniProtKB-UniPathway"/>
</dbReference>
<dbReference type="NCBIfam" id="TIGR00657">
    <property type="entry name" value="asp_kinases"/>
    <property type="match status" value="1"/>
</dbReference>
<dbReference type="InterPro" id="IPR001048">
    <property type="entry name" value="Asp/Glu/Uridylate_kinase"/>
</dbReference>
<evidence type="ECO:0000256" key="2">
    <source>
        <dbReference type="ARBA" id="ARBA00004766"/>
    </source>
</evidence>
<proteinExistence type="inferred from homology"/>
<comment type="pathway">
    <text evidence="2 15">Amino-acid biosynthesis; L-lysine biosynthesis via DAP pathway; (S)-tetrahydrodipicolinate from L-aspartate: step 1/4.</text>
</comment>
<comment type="pathway">
    <text evidence="3 15">Amino-acid biosynthesis; L-methionine biosynthesis via de novo pathway; L-homoserine from L-aspartate: step 1/3.</text>
</comment>
<evidence type="ECO:0000256" key="14">
    <source>
        <dbReference type="RuleBase" id="RU003448"/>
    </source>
</evidence>
<reference evidence="17 19" key="1">
    <citation type="submission" date="2017-12" db="EMBL/GenBank/DDBJ databases">
        <title>Complete genome sequence of Herbivorax saccincola GGR1, a novel Cellulosome-producing hydrolytic bacterium in a thermophilic biogas plant, established by Illumina and Nanopore MinION sequencing.</title>
        <authorList>
            <person name="Pechtl A."/>
            <person name="Ruckert C."/>
            <person name="Koeck D.E."/>
            <person name="Maus I."/>
            <person name="Winkler A."/>
            <person name="Kalinowski J."/>
            <person name="Puhler A."/>
            <person name="Schwarz W.W."/>
            <person name="Zverlov V.V."/>
            <person name="Schluter A."/>
            <person name="Liebl W."/>
        </authorList>
    </citation>
    <scope>NUCLEOTIDE SEQUENCE [LARGE SCALE GENOMIC DNA]</scope>
    <source>
        <strain evidence="17">GGR1</strain>
        <strain evidence="19">SR1</strain>
    </source>
</reference>
<dbReference type="Gene3D" id="3.30.2130.10">
    <property type="entry name" value="VC0802-like"/>
    <property type="match status" value="1"/>
</dbReference>
<dbReference type="Proteomes" id="UP000233534">
    <property type="component" value="Chromosome"/>
</dbReference>
<dbReference type="SUPFAM" id="SSF53633">
    <property type="entry name" value="Carbamate kinase-like"/>
    <property type="match status" value="1"/>
</dbReference>
<dbReference type="InterPro" id="IPR002912">
    <property type="entry name" value="ACT_dom"/>
</dbReference>
<evidence type="ECO:0000256" key="13">
    <source>
        <dbReference type="PIRSR" id="PIRSR000726-1"/>
    </source>
</evidence>
<dbReference type="AlphaFoldDB" id="A0A2K9EP02"/>
<sequence>MKVVKFGGTSLASADQIKKVCDIILSDPKRRLIVVSAPGKRFDDDIKVTDLLIDLGEKYYQTKKAEEEFKRVIDRFDEIVKGLGLGEETINMVYEDLKGRLEGSYDSKEKFIDVMKAAGEDNNAKIIAQYLVSIGVDAIYINPKDAGMLLSEQCGNGRALPEAYDNLKKLSERKEIMIFPGFFGCSKNGDIVTFSRGGSDISGSILAAAVNAEVYENFTDVDSVFAADPKMVENPKPIPVFTYKEMRELAYSGFSVLHEETFEPVYRKKIPVCIKNTNNPTAPGTLITPERDSKGSTVIGIAGARGFCSIYVTKYMMNREIGFGRKILSIIEDEGLSYEHTPSGIDDISIILKQNQLDEEKERRVKERIIKELEVDDISIERDLALVMVVGEGMRETVGIAGRATTALAKAGVNIVMINQGSSEVSMMFGVQQDDNEKAVRALYDEFFK</sequence>
<dbReference type="InterPro" id="IPR054352">
    <property type="entry name" value="ACT_Aspartokinase"/>
</dbReference>
<dbReference type="UniPathway" id="UPA00050">
    <property type="reaction ID" value="UER00461"/>
</dbReference>
<keyword evidence="19" id="KW-1185">Reference proteome</keyword>
<dbReference type="InterPro" id="IPR001341">
    <property type="entry name" value="Asp_kinase"/>
</dbReference>
<accession>A0A2K9EP02</accession>
<dbReference type="CDD" id="cd04916">
    <property type="entry name" value="ACT_AKiii-YclM-BS_2"/>
    <property type="match status" value="1"/>
</dbReference>
<dbReference type="GO" id="GO:0009090">
    <property type="term" value="P:homoserine biosynthetic process"/>
    <property type="evidence" value="ECO:0007669"/>
    <property type="project" value="TreeGrafter"/>
</dbReference>
<name>A0A2K9EP02_9FIRM</name>
<evidence type="ECO:0000313" key="19">
    <source>
        <dbReference type="Proteomes" id="UP000233534"/>
    </source>
</evidence>
<organism evidence="17 19">
    <name type="scientific">Acetivibrio saccincola</name>
    <dbReference type="NCBI Taxonomy" id="1677857"/>
    <lineage>
        <taxon>Bacteria</taxon>
        <taxon>Bacillati</taxon>
        <taxon>Bacillota</taxon>
        <taxon>Clostridia</taxon>
        <taxon>Eubacteriales</taxon>
        <taxon>Oscillospiraceae</taxon>
        <taxon>Acetivibrio</taxon>
    </lineage>
</organism>
<protein>
    <recommendedName>
        <fullName evidence="14">Aspartokinase</fullName>
        <ecNumber evidence="14">2.7.2.4</ecNumber>
    </recommendedName>
</protein>
<keyword evidence="8 14" id="KW-0418">Kinase</keyword>
<dbReference type="PANTHER" id="PTHR21499">
    <property type="entry name" value="ASPARTATE KINASE"/>
    <property type="match status" value="1"/>
</dbReference>
<evidence type="ECO:0000259" key="16">
    <source>
        <dbReference type="PROSITE" id="PS51671"/>
    </source>
</evidence>
<dbReference type="FunFam" id="3.30.2130.10:FF:000001">
    <property type="entry name" value="Bifunctional aspartokinase/homoserine dehydrogenase"/>
    <property type="match status" value="1"/>
</dbReference>
<feature type="binding site" evidence="13">
    <location>
        <position position="120"/>
    </location>
    <ligand>
        <name>substrate</name>
    </ligand>
</feature>
<evidence type="ECO:0000256" key="12">
    <source>
        <dbReference type="ARBA" id="ARBA00047872"/>
    </source>
</evidence>
<evidence type="ECO:0000256" key="11">
    <source>
        <dbReference type="ARBA" id="ARBA00023154"/>
    </source>
</evidence>
<keyword evidence="7 13" id="KW-0547">Nucleotide-binding</keyword>
<evidence type="ECO:0000256" key="3">
    <source>
        <dbReference type="ARBA" id="ARBA00004986"/>
    </source>
</evidence>
<dbReference type="GO" id="GO:0004072">
    <property type="term" value="F:aspartate kinase activity"/>
    <property type="evidence" value="ECO:0007669"/>
    <property type="project" value="UniProtKB-EC"/>
</dbReference>
<comment type="function">
    <text evidence="1">Catalyzes the phosphorylation of the beta-carboxyl group of aspartic acid with ATP to yield 4-phospho-L-aspartate, which is involved in the branched biosynthetic pathway leading to the biosynthesis of amino acids threonine, isoleucine and methionine.</text>
</comment>
<reference evidence="18 20" key="2">
    <citation type="journal article" date="2018" name="Syst. Appl. Microbiol.">
        <title>Characterization and high-quality draft genome sequence of Herbivorax saccincola A7, an anaerobic, alkaliphilic, thermophilic, cellulolytic, and xylanolytic bacterium.</title>
        <authorList>
            <person name="Aikawa S."/>
            <person name="Baramee S."/>
            <person name="Sermsathanaswadi J."/>
            <person name="Thianheng P."/>
            <person name="Tachaapaikoon C."/>
            <person name="Shikata A."/>
            <person name="Waeonukul R."/>
            <person name="Pason P."/>
            <person name="Ratanakhanokchai K."/>
            <person name="Kosugi A."/>
        </authorList>
    </citation>
    <scope>NUCLEOTIDE SEQUENCE [LARGE SCALE GENOMIC DNA]</scope>
    <source>
        <strain evidence="18 20">A7</strain>
    </source>
</reference>
<feature type="binding site" evidence="13">
    <location>
        <position position="49"/>
    </location>
    <ligand>
        <name>substrate</name>
    </ligand>
</feature>
<dbReference type="PIRSF" id="PIRSF000726">
    <property type="entry name" value="Asp_kin"/>
    <property type="match status" value="1"/>
</dbReference>
<evidence type="ECO:0000256" key="15">
    <source>
        <dbReference type="RuleBase" id="RU004249"/>
    </source>
</evidence>
<dbReference type="InterPro" id="IPR036393">
    <property type="entry name" value="AceGlu_kinase-like_sf"/>
</dbReference>
<keyword evidence="10" id="KW-0220">Diaminopimelate biosynthesis</keyword>
<dbReference type="PANTHER" id="PTHR21499:SF67">
    <property type="entry name" value="ASPARTOKINASE 3"/>
    <property type="match status" value="1"/>
</dbReference>
<dbReference type="PROSITE" id="PS51671">
    <property type="entry name" value="ACT"/>
    <property type="match status" value="1"/>
</dbReference>
<keyword evidence="6 14" id="KW-0808">Transferase</keyword>
<evidence type="ECO:0000256" key="4">
    <source>
        <dbReference type="ARBA" id="ARBA00005139"/>
    </source>
</evidence>
<comment type="pathway">
    <text evidence="4 15">Amino-acid biosynthesis; L-threonine biosynthesis; L-threonine from L-aspartate: step 1/5.</text>
</comment>
<evidence type="ECO:0000256" key="6">
    <source>
        <dbReference type="ARBA" id="ARBA00022679"/>
    </source>
</evidence>
<dbReference type="OrthoDB" id="9799110at2"/>
<dbReference type="InterPro" id="IPR042199">
    <property type="entry name" value="AsparK_Bifunc_asparK/hSer_DH"/>
</dbReference>
<dbReference type="Pfam" id="PF00696">
    <property type="entry name" value="AA_kinase"/>
    <property type="match status" value="1"/>
</dbReference>
<keyword evidence="11" id="KW-0457">Lysine biosynthesis</keyword>
<evidence type="ECO:0000313" key="18">
    <source>
        <dbReference type="EMBL" id="PQQ66430.1"/>
    </source>
</evidence>
<dbReference type="RefSeq" id="WP_101302757.1">
    <property type="nucleotide sequence ID" value="NZ_CP025197.1"/>
</dbReference>
<evidence type="ECO:0000313" key="17">
    <source>
        <dbReference type="EMBL" id="AUG58351.1"/>
    </source>
</evidence>
<dbReference type="PROSITE" id="PS00324">
    <property type="entry name" value="ASPARTOKINASE"/>
    <property type="match status" value="1"/>
</dbReference>
<comment type="similarity">
    <text evidence="5 14">Belongs to the aspartokinase family.</text>
</comment>
<evidence type="ECO:0000256" key="1">
    <source>
        <dbReference type="ARBA" id="ARBA00003121"/>
    </source>
</evidence>